<organism evidence="5 6">
    <name type="scientific">Pseudomonas cremoris</name>
    <dbReference type="NCBI Taxonomy" id="2724178"/>
    <lineage>
        <taxon>Bacteria</taxon>
        <taxon>Pseudomonadati</taxon>
        <taxon>Pseudomonadota</taxon>
        <taxon>Gammaproteobacteria</taxon>
        <taxon>Pseudomonadales</taxon>
        <taxon>Pseudomonadaceae</taxon>
        <taxon>Pseudomonas</taxon>
    </lineage>
</organism>
<feature type="region of interest" description="Disordered" evidence="1">
    <location>
        <begin position="122"/>
        <end position="142"/>
    </location>
</feature>
<dbReference type="EMBL" id="JAAXCZ010000005">
    <property type="protein sequence ID" value="MBC2381741.1"/>
    <property type="molecule type" value="Genomic_DNA"/>
</dbReference>
<dbReference type="Pfam" id="PF16778">
    <property type="entry name" value="Phage_tail_APC"/>
    <property type="match status" value="1"/>
</dbReference>
<evidence type="ECO:0000313" key="7">
    <source>
        <dbReference type="Proteomes" id="UP000534677"/>
    </source>
</evidence>
<evidence type="ECO:0000313" key="4">
    <source>
        <dbReference type="EMBL" id="MBC2405848.1"/>
    </source>
</evidence>
<dbReference type="RefSeq" id="WP_185707550.1">
    <property type="nucleotide sequence ID" value="NZ_JAAXCY010000003.1"/>
</dbReference>
<dbReference type="EMBL" id="JAAXCY010000004">
    <property type="protein sequence ID" value="MBC2406484.1"/>
    <property type="molecule type" value="Genomic_DNA"/>
</dbReference>
<evidence type="ECO:0000313" key="5">
    <source>
        <dbReference type="EMBL" id="MBC2406484.1"/>
    </source>
</evidence>
<dbReference type="EMBL" id="JAAXCY010000003">
    <property type="protein sequence ID" value="MBC2405848.1"/>
    <property type="molecule type" value="Genomic_DNA"/>
</dbReference>
<dbReference type="AlphaFoldDB" id="A0A7X1AKY0"/>
<feature type="domain" description="Phage tail assembly chaperone-like" evidence="2">
    <location>
        <begin position="68"/>
        <end position="135"/>
    </location>
</feature>
<evidence type="ECO:0000313" key="3">
    <source>
        <dbReference type="EMBL" id="MBC2381741.1"/>
    </source>
</evidence>
<gene>
    <name evidence="3" type="ORF">HF209_12380</name>
    <name evidence="4" type="ORF">HF257_07520</name>
    <name evidence="5" type="ORF">HF257_10750</name>
</gene>
<evidence type="ECO:0000313" key="6">
    <source>
        <dbReference type="Proteomes" id="UP000520513"/>
    </source>
</evidence>
<protein>
    <submittedName>
        <fullName evidence="5">Phage tail protein</fullName>
    </submittedName>
</protein>
<proteinExistence type="predicted"/>
<dbReference type="Proteomes" id="UP000520513">
    <property type="component" value="Unassembled WGS sequence"/>
</dbReference>
<comment type="caution">
    <text evidence="5">The sequence shown here is derived from an EMBL/GenBank/DDBJ whole genome shotgun (WGS) entry which is preliminary data.</text>
</comment>
<dbReference type="Proteomes" id="UP000534677">
    <property type="component" value="Unassembled WGS sequence"/>
</dbReference>
<evidence type="ECO:0000259" key="2">
    <source>
        <dbReference type="Pfam" id="PF16778"/>
    </source>
</evidence>
<keyword evidence="7" id="KW-1185">Reference proteome</keyword>
<sequence length="142" mass="15920">MSIFYCAETGGFYLPGMQPSAMACQEITKARHAELRAENAAGKILAADEQGFPVAIDQPGLSREQIAAKERTWRDRQLLTASGVRDRHRDQLELGIPSTLVSSQFAALLTYIQILRDWPQSTDFPSQEMRPEPPDWLSEQAE</sequence>
<evidence type="ECO:0000256" key="1">
    <source>
        <dbReference type="SAM" id="MobiDB-lite"/>
    </source>
</evidence>
<reference evidence="6 7" key="1">
    <citation type="submission" date="2020-04" db="EMBL/GenBank/DDBJ databases">
        <title>Pseudomonas crami sp. nov., a novel proteolytic bacterial species isolated from cream.</title>
        <authorList>
            <person name="Hofmann K."/>
            <person name="Woller A."/>
            <person name="Huptas C."/>
            <person name="Wenning M."/>
            <person name="Scherer S."/>
            <person name="Doll E.V."/>
        </authorList>
    </citation>
    <scope>NUCLEOTIDE SEQUENCE [LARGE SCALE GENOMIC DNA]</scope>
    <source>
        <strain evidence="3 7">WS 5096</strain>
        <strain evidence="5 6">WS 5106</strain>
    </source>
</reference>
<accession>A0A7X1AKY0</accession>
<dbReference type="InterPro" id="IPR031893">
    <property type="entry name" value="Phage_tail_APC"/>
</dbReference>
<name>A0A7X1AKY0_9PSED</name>